<dbReference type="AlphaFoldDB" id="L7JLF0"/>
<dbReference type="EMBL" id="JH794752">
    <property type="protein sequence ID" value="ELQ68888.1"/>
    <property type="molecule type" value="Genomic_DNA"/>
</dbReference>
<sequence length="20" mass="2510">MYLKNWEEQVVQPTQYIDPK</sequence>
<organism>
    <name type="scientific">Pyricularia oryzae (strain P131)</name>
    <name type="common">Rice blast fungus</name>
    <name type="synonym">Magnaporthe oryzae</name>
    <dbReference type="NCBI Taxonomy" id="1143193"/>
    <lineage>
        <taxon>Eukaryota</taxon>
        <taxon>Fungi</taxon>
        <taxon>Dikarya</taxon>
        <taxon>Ascomycota</taxon>
        <taxon>Pezizomycotina</taxon>
        <taxon>Sordariomycetes</taxon>
        <taxon>Sordariomycetidae</taxon>
        <taxon>Magnaporthales</taxon>
        <taxon>Pyriculariaceae</taxon>
        <taxon>Pyricularia</taxon>
    </lineage>
</organism>
<accession>L7JLF0</accession>
<reference evidence="1" key="1">
    <citation type="journal article" date="2012" name="PLoS Genet.">
        <title>Comparative analysis of the genomes of two field isolates of the rice blast fungus Magnaporthe oryzae.</title>
        <authorList>
            <person name="Xue M."/>
            <person name="Yang J."/>
            <person name="Li Z."/>
            <person name="Hu S."/>
            <person name="Yao N."/>
            <person name="Dean R.A."/>
            <person name="Zhao W."/>
            <person name="Shen M."/>
            <person name="Zhang H."/>
            <person name="Li C."/>
            <person name="Liu L."/>
            <person name="Cao L."/>
            <person name="Xu X."/>
            <person name="Xing Y."/>
            <person name="Hsiang T."/>
            <person name="Zhang Z."/>
            <person name="Xu J.R."/>
            <person name="Peng Y.L."/>
        </authorList>
    </citation>
    <scope>NUCLEOTIDE SEQUENCE [LARGE SCALE GENOMIC DNA]</scope>
    <source>
        <strain evidence="1">P131</strain>
    </source>
</reference>
<name>L7JLF0_PYRO1</name>
<evidence type="ECO:0000313" key="1">
    <source>
        <dbReference type="EMBL" id="ELQ68888.1"/>
    </source>
</evidence>
<protein>
    <submittedName>
        <fullName evidence="1">Uncharacterized protein</fullName>
    </submittedName>
</protein>
<gene>
    <name evidence="1" type="ORF">OOW_P131scaffold00208g1</name>
</gene>
<proteinExistence type="predicted"/>